<dbReference type="InterPro" id="IPR020258">
    <property type="entry name" value="Uncharacterised_YbeF"/>
</dbReference>
<evidence type="ECO:0000313" key="3">
    <source>
        <dbReference type="Proteomes" id="UP001589836"/>
    </source>
</evidence>
<keyword evidence="1" id="KW-0472">Membrane</keyword>
<comment type="caution">
    <text evidence="2">The sequence shown here is derived from an EMBL/GenBank/DDBJ whole genome shotgun (WGS) entry which is preliminary data.</text>
</comment>
<protein>
    <submittedName>
        <fullName evidence="2">DUF2651 family protein</fullName>
    </submittedName>
</protein>
<organism evidence="2 3">
    <name type="scientific">Pontibacillus salicampi</name>
    <dbReference type="NCBI Taxonomy" id="1449801"/>
    <lineage>
        <taxon>Bacteria</taxon>
        <taxon>Bacillati</taxon>
        <taxon>Bacillota</taxon>
        <taxon>Bacilli</taxon>
        <taxon>Bacillales</taxon>
        <taxon>Bacillaceae</taxon>
        <taxon>Pontibacillus</taxon>
    </lineage>
</organism>
<reference evidence="2 3" key="1">
    <citation type="submission" date="2024-09" db="EMBL/GenBank/DDBJ databases">
        <authorList>
            <person name="Sun Q."/>
            <person name="Mori K."/>
        </authorList>
    </citation>
    <scope>NUCLEOTIDE SEQUENCE [LARGE SCALE GENOMIC DNA]</scope>
    <source>
        <strain evidence="2 3">NCAIM B.02529</strain>
    </source>
</reference>
<feature type="transmembrane region" description="Helical" evidence="1">
    <location>
        <begin position="6"/>
        <end position="25"/>
    </location>
</feature>
<keyword evidence="3" id="KW-1185">Reference proteome</keyword>
<name>A0ABV6LKW6_9BACI</name>
<sequence>MFVNPFVCFILPIAAIVLGSLGYRIFNKLSSMPLAIAGLTLILSLTTYERTFLLWAFTYTACAFMAGLLTKLLAPSLSEEGPIHYLDIDMEA</sequence>
<accession>A0ABV6LKW6</accession>
<dbReference type="Pfam" id="PF10852">
    <property type="entry name" value="DUF2651"/>
    <property type="match status" value="1"/>
</dbReference>
<feature type="transmembrane region" description="Helical" evidence="1">
    <location>
        <begin position="32"/>
        <end position="48"/>
    </location>
</feature>
<feature type="transmembrane region" description="Helical" evidence="1">
    <location>
        <begin position="54"/>
        <end position="74"/>
    </location>
</feature>
<dbReference type="Proteomes" id="UP001589836">
    <property type="component" value="Unassembled WGS sequence"/>
</dbReference>
<evidence type="ECO:0000256" key="1">
    <source>
        <dbReference type="SAM" id="Phobius"/>
    </source>
</evidence>
<dbReference type="RefSeq" id="WP_377345584.1">
    <property type="nucleotide sequence ID" value="NZ_JBHLTP010000003.1"/>
</dbReference>
<gene>
    <name evidence="2" type="ORF">ACFFGV_05505</name>
</gene>
<dbReference type="EMBL" id="JBHLTP010000003">
    <property type="protein sequence ID" value="MFC0523050.1"/>
    <property type="molecule type" value="Genomic_DNA"/>
</dbReference>
<evidence type="ECO:0000313" key="2">
    <source>
        <dbReference type="EMBL" id="MFC0523050.1"/>
    </source>
</evidence>
<proteinExistence type="predicted"/>
<keyword evidence="1" id="KW-0812">Transmembrane</keyword>
<keyword evidence="1" id="KW-1133">Transmembrane helix</keyword>